<feature type="repeat" description="TPR" evidence="1">
    <location>
        <begin position="275"/>
        <end position="308"/>
    </location>
</feature>
<dbReference type="Pfam" id="PF13424">
    <property type="entry name" value="TPR_12"/>
    <property type="match status" value="1"/>
</dbReference>
<dbReference type="Gene3D" id="1.25.40.10">
    <property type="entry name" value="Tetratricopeptide repeat domain"/>
    <property type="match status" value="2"/>
</dbReference>
<dbReference type="Pfam" id="PF13181">
    <property type="entry name" value="TPR_8"/>
    <property type="match status" value="1"/>
</dbReference>
<keyword evidence="2" id="KW-0732">Signal</keyword>
<dbReference type="AlphaFoldDB" id="A0A370GYI2"/>
<keyword evidence="1" id="KW-0802">TPR repeat</keyword>
<dbReference type="InterPro" id="IPR011990">
    <property type="entry name" value="TPR-like_helical_dom_sf"/>
</dbReference>
<comment type="caution">
    <text evidence="3">The sequence shown here is derived from an EMBL/GenBank/DDBJ whole genome shotgun (WGS) entry which is preliminary data.</text>
</comment>
<dbReference type="SUPFAM" id="SSF48452">
    <property type="entry name" value="TPR-like"/>
    <property type="match status" value="1"/>
</dbReference>
<evidence type="ECO:0000256" key="1">
    <source>
        <dbReference type="PROSITE-ProRule" id="PRU00339"/>
    </source>
</evidence>
<dbReference type="PROSITE" id="PS50005">
    <property type="entry name" value="TPR"/>
    <property type="match status" value="1"/>
</dbReference>
<dbReference type="Proteomes" id="UP000254720">
    <property type="component" value="Unassembled WGS sequence"/>
</dbReference>
<reference evidence="3 4" key="1">
    <citation type="submission" date="2018-07" db="EMBL/GenBank/DDBJ databases">
        <title>Genomic Encyclopedia of Type Strains, Phase IV (KMG-IV): sequencing the most valuable type-strain genomes for metagenomic binning, comparative biology and taxonomic classification.</title>
        <authorList>
            <person name="Goeker M."/>
        </authorList>
    </citation>
    <scope>NUCLEOTIDE SEQUENCE [LARGE SCALE GENOMIC DNA]</scope>
    <source>
        <strain evidence="3 4">DSM 16500</strain>
    </source>
</reference>
<dbReference type="SMART" id="SM00028">
    <property type="entry name" value="TPR"/>
    <property type="match status" value="2"/>
</dbReference>
<feature type="chain" id="PRO_5017034395" evidence="2">
    <location>
        <begin position="25"/>
        <end position="349"/>
    </location>
</feature>
<proteinExistence type="predicted"/>
<dbReference type="InterPro" id="IPR019734">
    <property type="entry name" value="TPR_rpt"/>
</dbReference>
<protein>
    <submittedName>
        <fullName evidence="3">Tetratricopeptide repeat protein</fullName>
    </submittedName>
</protein>
<feature type="signal peptide" evidence="2">
    <location>
        <begin position="1"/>
        <end position="24"/>
    </location>
</feature>
<dbReference type="EMBL" id="QQAX01000002">
    <property type="protein sequence ID" value="RDI48708.1"/>
    <property type="molecule type" value="Genomic_DNA"/>
</dbReference>
<keyword evidence="4" id="KW-1185">Reference proteome</keyword>
<evidence type="ECO:0000256" key="2">
    <source>
        <dbReference type="SAM" id="SignalP"/>
    </source>
</evidence>
<evidence type="ECO:0000313" key="3">
    <source>
        <dbReference type="EMBL" id="RDI48708.1"/>
    </source>
</evidence>
<sequence length="349" mass="39096">MKYQSIIRYGFALAFLLSAPAVLAEQETAQAPTADLVIQKDKIYNPNALSFDSVQIYEKNFDPTQHHSVSAENQKKIDEIEIFIKKTDPNAYTKLSAADQEAFGRIAYKLGRYYLLDSRNPELALPKLELAATLLKKKQDKAWSYNYLAFAYEQKYAISDEDADKTKALDYSNKVISSLYPKAKNREVAFAYYVNGLVQKDAADYDQAKNSFETAITIYEALPEGKDDHLAVAKNSLADTLLIQDGHDQEALALLQQVDSYWKSKGNNQQNPHAAQNLLSLGEAYLKIGDSKTASDQIKKAIQIMQNVYGSQSPLLIEPYELLSSAYIKLGDQKLASVYERKANALSKS</sequence>
<gene>
    <name evidence="3" type="ORF">C8D86_102138</name>
</gene>
<accession>A0A370GYI2</accession>
<dbReference type="RefSeq" id="WP_170131734.1">
    <property type="nucleotide sequence ID" value="NZ_LR699114.1"/>
</dbReference>
<organism evidence="3 4">
    <name type="scientific">Aquicella lusitana</name>
    <dbReference type="NCBI Taxonomy" id="254246"/>
    <lineage>
        <taxon>Bacteria</taxon>
        <taxon>Pseudomonadati</taxon>
        <taxon>Pseudomonadota</taxon>
        <taxon>Gammaproteobacteria</taxon>
        <taxon>Legionellales</taxon>
        <taxon>Coxiellaceae</taxon>
        <taxon>Aquicella</taxon>
    </lineage>
</organism>
<evidence type="ECO:0000313" key="4">
    <source>
        <dbReference type="Proteomes" id="UP000254720"/>
    </source>
</evidence>
<name>A0A370GYI2_9COXI</name>